<dbReference type="GO" id="GO:0003676">
    <property type="term" value="F:nucleic acid binding"/>
    <property type="evidence" value="ECO:0007669"/>
    <property type="project" value="InterPro"/>
</dbReference>
<dbReference type="RefSeq" id="WP_012803045.1">
    <property type="nucleotide sequence ID" value="NC_013170.1"/>
</dbReference>
<dbReference type="HOGENOM" id="CLU_043243_0_0_11"/>
<keyword evidence="1" id="KW-0540">Nuclease</keyword>
<dbReference type="KEGG" id="ccu:Ccur_06420"/>
<dbReference type="SUPFAM" id="SSF53098">
    <property type="entry name" value="Ribonuclease H-like"/>
    <property type="match status" value="1"/>
</dbReference>
<keyword evidence="2" id="KW-1185">Reference proteome</keyword>
<name>C7MN67_CRYCD</name>
<dbReference type="EMBL" id="CP001682">
    <property type="protein sequence ID" value="ACU94357.1"/>
    <property type="molecule type" value="Genomic_DNA"/>
</dbReference>
<keyword evidence="1" id="KW-0269">Exonuclease</keyword>
<dbReference type="CDD" id="cd06127">
    <property type="entry name" value="DEDDh"/>
    <property type="match status" value="1"/>
</dbReference>
<dbReference type="Proteomes" id="UP000000954">
    <property type="component" value="Chromosome"/>
</dbReference>
<dbReference type="STRING" id="469378.Ccur_06420"/>
<dbReference type="eggNOG" id="COG0847">
    <property type="taxonomic scope" value="Bacteria"/>
</dbReference>
<sequence length="325" mass="36141">MNVTQAIEQAQALVVPEFLFGMGTDAVLDERNRNESAIKILVTEWFENDNPSFSFDLVRNLADRNRELCDALVGQPIPDTNSPNLPRSLSEDDIIRSIAALQNRAADAVQKEVSDVRNTALDVVYASHPLGGVVVGVDLETTGRAPDRGRIINVGWEYVKLAEGEKPFGACAAWCGLPAQYEETGVPLTEIHGITWDDIADRPQFRDDSDLQASLLQALEAFPYLAHNAAFEDAWLLLNLNGYAEGRKAGRIVPVDTRDICRQLDPEVRYLPHESRPASLESWARRRKTLSADEDERHLGLDDTDLMLRTVLAELAERNLLPKSS</sequence>
<dbReference type="OrthoDB" id="3180615at2"/>
<dbReference type="AlphaFoldDB" id="C7MN67"/>
<accession>C7MN67</accession>
<reference evidence="1 2" key="1">
    <citation type="journal article" date="2009" name="Stand. Genomic Sci.">
        <title>Complete genome sequence of Cryptobacterium curtum type strain (12-3).</title>
        <authorList>
            <person name="Mavrommatis K."/>
            <person name="Pukall R."/>
            <person name="Rohde C."/>
            <person name="Chen F."/>
            <person name="Sims D."/>
            <person name="Brettin T."/>
            <person name="Kuske C."/>
            <person name="Detter J.C."/>
            <person name="Han C."/>
            <person name="Lapidus A."/>
            <person name="Copeland A."/>
            <person name="Glavina Del Rio T."/>
            <person name="Nolan M."/>
            <person name="Lucas S."/>
            <person name="Tice H."/>
            <person name="Cheng J.F."/>
            <person name="Bruce D."/>
            <person name="Goodwin L."/>
            <person name="Pitluck S."/>
            <person name="Ovchinnikova G."/>
            <person name="Pati A."/>
            <person name="Ivanova N."/>
            <person name="Chen A."/>
            <person name="Palaniappan K."/>
            <person name="Chain P."/>
            <person name="D'haeseleer P."/>
            <person name="Goker M."/>
            <person name="Bristow J."/>
            <person name="Eisen J.A."/>
            <person name="Markowitz V."/>
            <person name="Hugenholtz P."/>
            <person name="Rohde M."/>
            <person name="Klenk H.P."/>
            <person name="Kyrpides N.C."/>
        </authorList>
    </citation>
    <scope>NUCLEOTIDE SEQUENCE [LARGE SCALE GENOMIC DNA]</scope>
    <source>
        <strain evidence="2">ATCC 700683 / DSM 15641 / 12-3</strain>
    </source>
</reference>
<dbReference type="InterPro" id="IPR012337">
    <property type="entry name" value="RNaseH-like_sf"/>
</dbReference>
<dbReference type="GO" id="GO:0004527">
    <property type="term" value="F:exonuclease activity"/>
    <property type="evidence" value="ECO:0007669"/>
    <property type="project" value="UniProtKB-KW"/>
</dbReference>
<gene>
    <name evidence="1" type="ordered locus">Ccur_06420</name>
</gene>
<dbReference type="Gene3D" id="3.30.420.10">
    <property type="entry name" value="Ribonuclease H-like superfamily/Ribonuclease H"/>
    <property type="match status" value="1"/>
</dbReference>
<organism evidence="1 2">
    <name type="scientific">Cryptobacterium curtum (strain ATCC 700683 / DSM 15641 / CCUG 43107 / 12-3)</name>
    <dbReference type="NCBI Taxonomy" id="469378"/>
    <lineage>
        <taxon>Bacteria</taxon>
        <taxon>Bacillati</taxon>
        <taxon>Actinomycetota</taxon>
        <taxon>Coriobacteriia</taxon>
        <taxon>Eggerthellales</taxon>
        <taxon>Eggerthellaceae</taxon>
        <taxon>Cryptobacterium</taxon>
    </lineage>
</organism>
<dbReference type="InterPro" id="IPR036397">
    <property type="entry name" value="RNaseH_sf"/>
</dbReference>
<evidence type="ECO:0000313" key="1">
    <source>
        <dbReference type="EMBL" id="ACU94357.1"/>
    </source>
</evidence>
<protein>
    <submittedName>
        <fullName evidence="1">DNA polymerase III epsilon subunit-like 3'-5' exonuclease</fullName>
    </submittedName>
</protein>
<proteinExistence type="predicted"/>
<keyword evidence="1" id="KW-0378">Hydrolase</keyword>
<evidence type="ECO:0000313" key="2">
    <source>
        <dbReference type="Proteomes" id="UP000000954"/>
    </source>
</evidence>